<dbReference type="GO" id="GO:0003677">
    <property type="term" value="F:DNA binding"/>
    <property type="evidence" value="ECO:0007669"/>
    <property type="project" value="UniProtKB-KW"/>
</dbReference>
<dbReference type="GO" id="GO:0000724">
    <property type="term" value="P:double-strand break repair via homologous recombination"/>
    <property type="evidence" value="ECO:0007669"/>
    <property type="project" value="TreeGrafter"/>
</dbReference>
<protein>
    <recommendedName>
        <fullName evidence="5">DNA 3'-5' helicase</fullName>
        <ecNumber evidence="5">5.6.2.4</ecNumber>
    </recommendedName>
</protein>
<evidence type="ECO:0000313" key="7">
    <source>
        <dbReference type="Proteomes" id="UP000807353"/>
    </source>
</evidence>
<evidence type="ECO:0000256" key="5">
    <source>
        <dbReference type="ARBA" id="ARBA00034808"/>
    </source>
</evidence>
<dbReference type="Proteomes" id="UP000807353">
    <property type="component" value="Unassembled WGS sequence"/>
</dbReference>
<dbReference type="GO" id="GO:0005694">
    <property type="term" value="C:chromosome"/>
    <property type="evidence" value="ECO:0007669"/>
    <property type="project" value="TreeGrafter"/>
</dbReference>
<dbReference type="EC" id="5.6.2.4" evidence="5"/>
<evidence type="ECO:0000256" key="2">
    <source>
        <dbReference type="ARBA" id="ARBA00023125"/>
    </source>
</evidence>
<dbReference type="OrthoDB" id="5952536at2759"/>
<evidence type="ECO:0000313" key="6">
    <source>
        <dbReference type="EMBL" id="KAF9455482.1"/>
    </source>
</evidence>
<evidence type="ECO:0000256" key="3">
    <source>
        <dbReference type="ARBA" id="ARBA00023235"/>
    </source>
</evidence>
<proteinExistence type="inferred from homology"/>
<reference evidence="6" key="1">
    <citation type="submission" date="2020-11" db="EMBL/GenBank/DDBJ databases">
        <authorList>
            <consortium name="DOE Joint Genome Institute"/>
            <person name="Ahrendt S."/>
            <person name="Riley R."/>
            <person name="Andreopoulos W."/>
            <person name="Labutti K."/>
            <person name="Pangilinan J."/>
            <person name="Ruiz-Duenas F.J."/>
            <person name="Barrasa J.M."/>
            <person name="Sanchez-Garcia M."/>
            <person name="Camarero S."/>
            <person name="Miyauchi S."/>
            <person name="Serrano A."/>
            <person name="Linde D."/>
            <person name="Babiker R."/>
            <person name="Drula E."/>
            <person name="Ayuso-Fernandez I."/>
            <person name="Pacheco R."/>
            <person name="Padilla G."/>
            <person name="Ferreira P."/>
            <person name="Barriuso J."/>
            <person name="Kellner H."/>
            <person name="Castanera R."/>
            <person name="Alfaro M."/>
            <person name="Ramirez L."/>
            <person name="Pisabarro A.G."/>
            <person name="Kuo A."/>
            <person name="Tritt A."/>
            <person name="Lipzen A."/>
            <person name="He G."/>
            <person name="Yan M."/>
            <person name="Ng V."/>
            <person name="Cullen D."/>
            <person name="Martin F."/>
            <person name="Rosso M.-N."/>
            <person name="Henrissat B."/>
            <person name="Hibbett D."/>
            <person name="Martinez A.T."/>
            <person name="Grigoriev I.V."/>
        </authorList>
    </citation>
    <scope>NUCLEOTIDE SEQUENCE</scope>
    <source>
        <strain evidence="6">CBS 247.69</strain>
    </source>
</reference>
<dbReference type="PANTHER" id="PTHR13710">
    <property type="entry name" value="DNA HELICASE RECQ FAMILY MEMBER"/>
    <property type="match status" value="1"/>
</dbReference>
<gene>
    <name evidence="6" type="ORF">BDZ94DRAFT_1316185</name>
</gene>
<accession>A0A9P6C826</accession>
<organism evidence="6 7">
    <name type="scientific">Collybia nuda</name>
    <dbReference type="NCBI Taxonomy" id="64659"/>
    <lineage>
        <taxon>Eukaryota</taxon>
        <taxon>Fungi</taxon>
        <taxon>Dikarya</taxon>
        <taxon>Basidiomycota</taxon>
        <taxon>Agaricomycotina</taxon>
        <taxon>Agaricomycetes</taxon>
        <taxon>Agaricomycetidae</taxon>
        <taxon>Agaricales</taxon>
        <taxon>Tricholomatineae</taxon>
        <taxon>Clitocybaceae</taxon>
        <taxon>Collybia</taxon>
    </lineage>
</organism>
<name>A0A9P6C826_9AGAR</name>
<dbReference type="Gene3D" id="3.40.50.300">
    <property type="entry name" value="P-loop containing nucleotide triphosphate hydrolases"/>
    <property type="match status" value="2"/>
</dbReference>
<dbReference type="GO" id="GO:0005737">
    <property type="term" value="C:cytoplasm"/>
    <property type="evidence" value="ECO:0007669"/>
    <property type="project" value="TreeGrafter"/>
</dbReference>
<evidence type="ECO:0000256" key="4">
    <source>
        <dbReference type="ARBA" id="ARBA00034617"/>
    </source>
</evidence>
<dbReference type="EMBL" id="MU150652">
    <property type="protein sequence ID" value="KAF9455482.1"/>
    <property type="molecule type" value="Genomic_DNA"/>
</dbReference>
<dbReference type="AlphaFoldDB" id="A0A9P6C826"/>
<keyword evidence="3" id="KW-0413">Isomerase</keyword>
<dbReference type="GO" id="GO:0043138">
    <property type="term" value="F:3'-5' DNA helicase activity"/>
    <property type="evidence" value="ECO:0007669"/>
    <property type="project" value="UniProtKB-EC"/>
</dbReference>
<dbReference type="SUPFAM" id="SSF52540">
    <property type="entry name" value="P-loop containing nucleoside triphosphate hydrolases"/>
    <property type="match status" value="1"/>
</dbReference>
<dbReference type="PANTHER" id="PTHR13710:SF105">
    <property type="entry name" value="ATP-DEPENDENT DNA HELICASE Q1"/>
    <property type="match status" value="1"/>
</dbReference>
<keyword evidence="2" id="KW-0238">DNA-binding</keyword>
<dbReference type="GO" id="GO:0009378">
    <property type="term" value="F:four-way junction helicase activity"/>
    <property type="evidence" value="ECO:0007669"/>
    <property type="project" value="TreeGrafter"/>
</dbReference>
<dbReference type="InterPro" id="IPR027417">
    <property type="entry name" value="P-loop_NTPase"/>
</dbReference>
<sequence length="229" mass="26301">MARHIITTVEQLFKTPEGHLPRLAVLIRNKHFQRRIKRIHVDEAHFIHLAGIGRNSIKAFRPAWGQLDKLKALLPHLIPWQAISATFPLHILKTVETKILRPNYVSISVSSNRPNTIYATPCVVNSIEEPRNYDCFLMKPFDFKAQPRVLIFFDSKRLTSEITEYLDSQLPPEYHSTGVIRHYHSGMSDLYLQTVHDNFTREDGRCKVLCATPGESVVCAYCFSSCQLS</sequence>
<evidence type="ECO:0000256" key="1">
    <source>
        <dbReference type="ARBA" id="ARBA00005446"/>
    </source>
</evidence>
<keyword evidence="7" id="KW-1185">Reference proteome</keyword>
<comment type="catalytic activity">
    <reaction evidence="4">
        <text>Couples ATP hydrolysis with the unwinding of duplex DNA by translocating in the 3'-5' direction.</text>
        <dbReference type="EC" id="5.6.2.4"/>
    </reaction>
</comment>
<comment type="caution">
    <text evidence="6">The sequence shown here is derived from an EMBL/GenBank/DDBJ whole genome shotgun (WGS) entry which is preliminary data.</text>
</comment>
<comment type="similarity">
    <text evidence="1">Belongs to the helicase family. RecQ subfamily.</text>
</comment>